<dbReference type="EMBL" id="QLII01000002">
    <property type="protein sequence ID" value="RAI73138.1"/>
    <property type="molecule type" value="Genomic_DNA"/>
</dbReference>
<protein>
    <recommendedName>
        <fullName evidence="3">GNAT family N-acetyltransferase</fullName>
    </recommendedName>
</protein>
<evidence type="ECO:0008006" key="3">
    <source>
        <dbReference type="Google" id="ProtNLM"/>
    </source>
</evidence>
<keyword evidence="2" id="KW-1185">Reference proteome</keyword>
<dbReference type="AlphaFoldDB" id="A0A327NKT1"/>
<sequence length="358" mass="40220">MAILTEPVPAPNETILSQIGPVKLIVKPVADPEAVTLLKNTVYGTSGIRYKQTGQDQKINQLSNPFFFHLYISEILQGIYCLDHRLVTYPFGSTNAFYGRYLAIPESAQGKGYGRLLKTSAVNYIAGTINSPYLFYSFIEEKNTRSLSLSKQMNFASVARLKTFVFRSLHPQSDARLKRVLPVDLPEIISLLEVYYADYGLVNFDKIGYHQNYFTLIAEGQVLAGVQANPVTWKFSQMPNWTGWFLMNVLPSIPYLKRLFHPAYSFLALEGIYLATGHEQLLPVLLESVLAYFNLNSALFEVDCQDKRITPLLARMGLLSGYQAGVTTHAMIKTCGLSLNQIAQLQESLVYCSSFDFT</sequence>
<evidence type="ECO:0000313" key="2">
    <source>
        <dbReference type="Proteomes" id="UP000249016"/>
    </source>
</evidence>
<accession>A0A327NKT1</accession>
<reference evidence="1 2" key="1">
    <citation type="submission" date="2018-06" db="EMBL/GenBank/DDBJ databases">
        <title>Spirosoma sp. HMF3257 Genome sequencing and assembly.</title>
        <authorList>
            <person name="Kang H."/>
            <person name="Cha I."/>
            <person name="Kim H."/>
            <person name="Kang J."/>
            <person name="Joh K."/>
        </authorList>
    </citation>
    <scope>NUCLEOTIDE SEQUENCE [LARGE SCALE GENOMIC DNA]</scope>
    <source>
        <strain evidence="1 2">HMF3257</strain>
    </source>
</reference>
<comment type="caution">
    <text evidence="1">The sequence shown here is derived from an EMBL/GenBank/DDBJ whole genome shotgun (WGS) entry which is preliminary data.</text>
</comment>
<evidence type="ECO:0000313" key="1">
    <source>
        <dbReference type="EMBL" id="RAI73138.1"/>
    </source>
</evidence>
<name>A0A327NKT1_9BACT</name>
<dbReference type="InterPro" id="IPR016181">
    <property type="entry name" value="Acyl_CoA_acyltransferase"/>
</dbReference>
<organism evidence="1 2">
    <name type="scientific">Spirosoma telluris</name>
    <dbReference type="NCBI Taxonomy" id="2183553"/>
    <lineage>
        <taxon>Bacteria</taxon>
        <taxon>Pseudomonadati</taxon>
        <taxon>Bacteroidota</taxon>
        <taxon>Cytophagia</taxon>
        <taxon>Cytophagales</taxon>
        <taxon>Cytophagaceae</taxon>
        <taxon>Spirosoma</taxon>
    </lineage>
</organism>
<proteinExistence type="predicted"/>
<dbReference type="SUPFAM" id="SSF55729">
    <property type="entry name" value="Acyl-CoA N-acyltransferases (Nat)"/>
    <property type="match status" value="1"/>
</dbReference>
<dbReference type="Proteomes" id="UP000249016">
    <property type="component" value="Unassembled WGS sequence"/>
</dbReference>
<gene>
    <name evidence="1" type="ORF">HMF3257_37755</name>
</gene>